<dbReference type="GO" id="GO:0043043">
    <property type="term" value="P:peptide biosynthetic process"/>
    <property type="evidence" value="ECO:0007669"/>
    <property type="project" value="InterPro"/>
</dbReference>
<dbReference type="Gene3D" id="2.40.50.140">
    <property type="entry name" value="Nucleic acid-binding proteins"/>
    <property type="match status" value="2"/>
</dbReference>
<dbReference type="PANTHER" id="PTHR30053:SF14">
    <property type="entry name" value="TRANSLATION ELONGATION FACTOR KOW-LIKE DOMAIN-CONTAINING PROTEIN"/>
    <property type="match status" value="1"/>
</dbReference>
<evidence type="ECO:0000256" key="4">
    <source>
        <dbReference type="ARBA" id="ARBA00022490"/>
    </source>
</evidence>
<feature type="domain" description="Elongation factor P C-terminal" evidence="7">
    <location>
        <begin position="130"/>
        <end position="185"/>
    </location>
</feature>
<dbReference type="InterPro" id="IPR020599">
    <property type="entry name" value="Transl_elong_fac_P/YeiP"/>
</dbReference>
<name>A0A381S0K6_9ZZZZ</name>
<comment type="similarity">
    <text evidence="3">Belongs to the elongation factor P family.</text>
</comment>
<dbReference type="UniPathway" id="UPA00345"/>
<dbReference type="InterPro" id="IPR013852">
    <property type="entry name" value="Transl_elong_P/YeiP_CS"/>
</dbReference>
<reference evidence="9" key="1">
    <citation type="submission" date="2018-05" db="EMBL/GenBank/DDBJ databases">
        <authorList>
            <person name="Lanie J.A."/>
            <person name="Ng W.-L."/>
            <person name="Kazmierczak K.M."/>
            <person name="Andrzejewski T.M."/>
            <person name="Davidsen T.M."/>
            <person name="Wayne K.J."/>
            <person name="Tettelin H."/>
            <person name="Glass J.I."/>
            <person name="Rusch D."/>
            <person name="Podicherti R."/>
            <person name="Tsui H.-C.T."/>
            <person name="Winkler M.E."/>
        </authorList>
    </citation>
    <scope>NUCLEOTIDE SEQUENCE</scope>
</reference>
<dbReference type="SMART" id="SM01185">
    <property type="entry name" value="EFP"/>
    <property type="match status" value="1"/>
</dbReference>
<keyword evidence="4" id="KW-0963">Cytoplasm</keyword>
<gene>
    <name evidence="9" type="ORF">METZ01_LOCUS49712</name>
</gene>
<dbReference type="SUPFAM" id="SSF50104">
    <property type="entry name" value="Translation proteins SH3-like domain"/>
    <property type="match status" value="1"/>
</dbReference>
<evidence type="ECO:0000256" key="1">
    <source>
        <dbReference type="ARBA" id="ARBA00004496"/>
    </source>
</evidence>
<dbReference type="GO" id="GO:0005829">
    <property type="term" value="C:cytosol"/>
    <property type="evidence" value="ECO:0007669"/>
    <property type="project" value="UniProtKB-ARBA"/>
</dbReference>
<proteinExistence type="inferred from homology"/>
<dbReference type="SMART" id="SM00841">
    <property type="entry name" value="Elong-fact-P_C"/>
    <property type="match status" value="1"/>
</dbReference>
<feature type="non-terminal residue" evidence="9">
    <location>
        <position position="1"/>
    </location>
</feature>
<dbReference type="CDD" id="cd05794">
    <property type="entry name" value="S1_EF-P_repeat_2"/>
    <property type="match status" value="1"/>
</dbReference>
<evidence type="ECO:0000256" key="2">
    <source>
        <dbReference type="ARBA" id="ARBA00004815"/>
    </source>
</evidence>
<keyword evidence="5" id="KW-0251">Elongation factor</keyword>
<dbReference type="GO" id="GO:0003746">
    <property type="term" value="F:translation elongation factor activity"/>
    <property type="evidence" value="ECO:0007669"/>
    <property type="project" value="UniProtKB-KW"/>
</dbReference>
<dbReference type="FunFam" id="2.40.50.140:FF:000009">
    <property type="entry name" value="Elongation factor P"/>
    <property type="match status" value="1"/>
</dbReference>
<dbReference type="PROSITE" id="PS01275">
    <property type="entry name" value="EFP"/>
    <property type="match status" value="1"/>
</dbReference>
<dbReference type="InterPro" id="IPR001059">
    <property type="entry name" value="Transl_elong_P/YeiP_cen"/>
</dbReference>
<dbReference type="FunFam" id="2.40.50.140:FF:000004">
    <property type="entry name" value="Elongation factor P"/>
    <property type="match status" value="1"/>
</dbReference>
<dbReference type="AlphaFoldDB" id="A0A381S0K6"/>
<dbReference type="CDD" id="cd04470">
    <property type="entry name" value="S1_EF-P_repeat_1"/>
    <property type="match status" value="1"/>
</dbReference>
<organism evidence="9">
    <name type="scientific">marine metagenome</name>
    <dbReference type="NCBI Taxonomy" id="408172"/>
    <lineage>
        <taxon>unclassified sequences</taxon>
        <taxon>metagenomes</taxon>
        <taxon>ecological metagenomes</taxon>
    </lineage>
</organism>
<comment type="pathway">
    <text evidence="2">Protein biosynthesis; polypeptide chain elongation.</text>
</comment>
<dbReference type="NCBIfam" id="NF001810">
    <property type="entry name" value="PRK00529.1"/>
    <property type="match status" value="1"/>
</dbReference>
<dbReference type="PIRSF" id="PIRSF005901">
    <property type="entry name" value="EF-P"/>
    <property type="match status" value="1"/>
</dbReference>
<dbReference type="InterPro" id="IPR008991">
    <property type="entry name" value="Translation_prot_SH3-like_sf"/>
</dbReference>
<evidence type="ECO:0000313" key="9">
    <source>
        <dbReference type="EMBL" id="SUZ96858.1"/>
    </source>
</evidence>
<evidence type="ECO:0000256" key="5">
    <source>
        <dbReference type="ARBA" id="ARBA00022768"/>
    </source>
</evidence>
<accession>A0A381S0K6</accession>
<evidence type="ECO:0000256" key="3">
    <source>
        <dbReference type="ARBA" id="ARBA00009479"/>
    </source>
</evidence>
<dbReference type="FunFam" id="2.30.30.30:FF:000003">
    <property type="entry name" value="Elongation factor P"/>
    <property type="match status" value="1"/>
</dbReference>
<dbReference type="InterPro" id="IPR014722">
    <property type="entry name" value="Rib_uL2_dom2"/>
</dbReference>
<protein>
    <recommendedName>
        <fullName evidence="10">Elongation factor P</fullName>
    </recommendedName>
</protein>
<evidence type="ECO:0000259" key="7">
    <source>
        <dbReference type="SMART" id="SM00841"/>
    </source>
</evidence>
<feature type="domain" description="Translation elongation factor P/YeiP central" evidence="8">
    <location>
        <begin position="68"/>
        <end position="122"/>
    </location>
</feature>
<comment type="subcellular location">
    <subcellularLocation>
        <location evidence="1">Cytoplasm</location>
    </subcellularLocation>
</comment>
<dbReference type="NCBIfam" id="TIGR00038">
    <property type="entry name" value="efp"/>
    <property type="match status" value="1"/>
</dbReference>
<dbReference type="InterPro" id="IPR012340">
    <property type="entry name" value="NA-bd_OB-fold"/>
</dbReference>
<dbReference type="InterPro" id="IPR011768">
    <property type="entry name" value="Transl_elongation_fac_P"/>
</dbReference>
<dbReference type="InterPro" id="IPR013185">
    <property type="entry name" value="Transl_elong_KOW-like"/>
</dbReference>
<keyword evidence="6" id="KW-0648">Protein biosynthesis</keyword>
<sequence length="186" mass="20475">VAIQAVQLRKGMIIEVGGELLRVHDFQHVTPGKGQAVVQTRLRNLRSGAMIDKRFRSQEAVERVQLESKEMEYLYQEGDTYVFMDSKTYEQTHLSAAAIEEALPYLVANLSLKVDFYEGLPVGIEMPTTVDLEVTDTEPGLKGATASASSKPATLETGLVVGVPQFVNIGDKVRVETSTGEYLTRV</sequence>
<dbReference type="Pfam" id="PF01132">
    <property type="entry name" value="EFP"/>
    <property type="match status" value="1"/>
</dbReference>
<evidence type="ECO:0000256" key="6">
    <source>
        <dbReference type="ARBA" id="ARBA00022917"/>
    </source>
</evidence>
<evidence type="ECO:0000259" key="8">
    <source>
        <dbReference type="SMART" id="SM01185"/>
    </source>
</evidence>
<dbReference type="Gene3D" id="2.30.30.30">
    <property type="match status" value="1"/>
</dbReference>
<evidence type="ECO:0008006" key="10">
    <source>
        <dbReference type="Google" id="ProtNLM"/>
    </source>
</evidence>
<dbReference type="Pfam" id="PF08207">
    <property type="entry name" value="EFP_N"/>
    <property type="match status" value="1"/>
</dbReference>
<dbReference type="InterPro" id="IPR015365">
    <property type="entry name" value="Elong-fact-P_C"/>
</dbReference>
<dbReference type="PANTHER" id="PTHR30053">
    <property type="entry name" value="ELONGATION FACTOR P"/>
    <property type="match status" value="1"/>
</dbReference>
<dbReference type="SUPFAM" id="SSF50249">
    <property type="entry name" value="Nucleic acid-binding proteins"/>
    <property type="match status" value="2"/>
</dbReference>
<dbReference type="EMBL" id="UINC01002455">
    <property type="protein sequence ID" value="SUZ96858.1"/>
    <property type="molecule type" value="Genomic_DNA"/>
</dbReference>
<dbReference type="HAMAP" id="MF_00141">
    <property type="entry name" value="EF_P"/>
    <property type="match status" value="1"/>
</dbReference>
<dbReference type="Pfam" id="PF09285">
    <property type="entry name" value="Elong-fact-P_C"/>
    <property type="match status" value="1"/>
</dbReference>